<feature type="region of interest" description="Disordered" evidence="4">
    <location>
        <begin position="77"/>
        <end position="181"/>
    </location>
</feature>
<evidence type="ECO:0000313" key="6">
    <source>
        <dbReference type="EMBL" id="CAD7414381.1"/>
    </source>
</evidence>
<dbReference type="SUPFAM" id="SSF143575">
    <property type="entry name" value="GAS2 domain-like"/>
    <property type="match status" value="1"/>
</dbReference>
<evidence type="ECO:0000259" key="5">
    <source>
        <dbReference type="PROSITE" id="PS51460"/>
    </source>
</evidence>
<keyword evidence="2" id="KW-0963">Cytoplasm</keyword>
<keyword evidence="3" id="KW-0206">Cytoskeleton</keyword>
<feature type="compositionally biased region" description="Polar residues" evidence="4">
    <location>
        <begin position="569"/>
        <end position="582"/>
    </location>
</feature>
<feature type="compositionally biased region" description="Polar residues" evidence="4">
    <location>
        <begin position="141"/>
        <end position="167"/>
    </location>
</feature>
<dbReference type="EMBL" id="OD007849">
    <property type="protein sequence ID" value="CAD7414381.1"/>
    <property type="molecule type" value="Genomic_DNA"/>
</dbReference>
<dbReference type="GO" id="GO:0001578">
    <property type="term" value="P:microtubule bundle formation"/>
    <property type="evidence" value="ECO:0007669"/>
    <property type="project" value="TreeGrafter"/>
</dbReference>
<evidence type="ECO:0000256" key="3">
    <source>
        <dbReference type="ARBA" id="ARBA00023212"/>
    </source>
</evidence>
<dbReference type="Gene3D" id="3.30.920.20">
    <property type="entry name" value="Gas2-like domain"/>
    <property type="match status" value="1"/>
</dbReference>
<protein>
    <recommendedName>
        <fullName evidence="5">GAR domain-containing protein</fullName>
    </recommendedName>
</protein>
<feature type="region of interest" description="Disordered" evidence="4">
    <location>
        <begin position="526"/>
        <end position="582"/>
    </location>
</feature>
<comment type="subcellular location">
    <subcellularLocation>
        <location evidence="1">Cytoplasm</location>
        <location evidence="1">Cytoskeleton</location>
    </subcellularLocation>
</comment>
<evidence type="ECO:0000256" key="2">
    <source>
        <dbReference type="ARBA" id="ARBA00022490"/>
    </source>
</evidence>
<dbReference type="InterPro" id="IPR036534">
    <property type="entry name" value="GAR_dom_sf"/>
</dbReference>
<reference evidence="6" key="1">
    <citation type="submission" date="2020-11" db="EMBL/GenBank/DDBJ databases">
        <authorList>
            <person name="Tran Van P."/>
        </authorList>
    </citation>
    <scope>NUCLEOTIDE SEQUENCE</scope>
</reference>
<feature type="compositionally biased region" description="Low complexity" evidence="4">
    <location>
        <begin position="261"/>
        <end position="272"/>
    </location>
</feature>
<feature type="compositionally biased region" description="Polar residues" evidence="4">
    <location>
        <begin position="380"/>
        <end position="421"/>
    </location>
</feature>
<feature type="compositionally biased region" description="Polar residues" evidence="4">
    <location>
        <begin position="352"/>
        <end position="368"/>
    </location>
</feature>
<organism evidence="6">
    <name type="scientific">Timema poppense</name>
    <name type="common">Walking stick</name>
    <dbReference type="NCBI Taxonomy" id="170557"/>
    <lineage>
        <taxon>Eukaryota</taxon>
        <taxon>Metazoa</taxon>
        <taxon>Ecdysozoa</taxon>
        <taxon>Arthropoda</taxon>
        <taxon>Hexapoda</taxon>
        <taxon>Insecta</taxon>
        <taxon>Pterygota</taxon>
        <taxon>Neoptera</taxon>
        <taxon>Polyneoptera</taxon>
        <taxon>Phasmatodea</taxon>
        <taxon>Timematodea</taxon>
        <taxon>Timematoidea</taxon>
        <taxon>Timematidae</taxon>
        <taxon>Timema</taxon>
    </lineage>
</organism>
<dbReference type="GO" id="GO:0001725">
    <property type="term" value="C:stress fiber"/>
    <property type="evidence" value="ECO:0007669"/>
    <property type="project" value="TreeGrafter"/>
</dbReference>
<feature type="region of interest" description="Disordered" evidence="4">
    <location>
        <begin position="261"/>
        <end position="422"/>
    </location>
</feature>
<dbReference type="GO" id="GO:0005737">
    <property type="term" value="C:cytoplasm"/>
    <property type="evidence" value="ECO:0007669"/>
    <property type="project" value="TreeGrafter"/>
</dbReference>
<dbReference type="InterPro" id="IPR003108">
    <property type="entry name" value="GAR_dom"/>
</dbReference>
<dbReference type="GO" id="GO:1904825">
    <property type="term" value="P:protein localization to microtubule plus-end"/>
    <property type="evidence" value="ECO:0007669"/>
    <property type="project" value="TreeGrafter"/>
</dbReference>
<name>A0A7R9HB06_TIMPO</name>
<dbReference type="PANTHER" id="PTHR46756:SF18">
    <property type="entry name" value="GAS2-LIKE PROTEIN PICKLED EGGS"/>
    <property type="match status" value="1"/>
</dbReference>
<dbReference type="Pfam" id="PF02187">
    <property type="entry name" value="GAS2"/>
    <property type="match status" value="1"/>
</dbReference>
<dbReference type="PROSITE" id="PS51460">
    <property type="entry name" value="GAR"/>
    <property type="match status" value="1"/>
</dbReference>
<feature type="compositionally biased region" description="Polar residues" evidence="4">
    <location>
        <begin position="296"/>
        <end position="318"/>
    </location>
</feature>
<sequence>MIRVSEGKYRIGDTKVLIFVRILRKHVMVRVGGGWDTLSHYLDKHDPCRCKTAHRSPINAKLVLKSGGANMDLGSAHVYYDRSPPRTRRSSASSVGSTGGGGNVNMASLIPAPSQAGGGGSRNRSRSRSPTHAPALRPPSFRSSTHCLVQEPSATPTDTPLNDSSSEVSDEGYRSLGPLVMTPQSSTHILDVNTPLNTNANNLEHHSAVLLHPPSECNSNKFPSDEISITNAVENERPTINSLINVGSTICINHLDNVSLKQSKSRSSSIDSSESRKLPRNHITVPTQDRSRRTSHSPARSTASTKSQGRSASGGETTIISSISPKKMAADKNLSPKHNYGESSSASSSLSKATGKQPSGLNNNNTWNGRPGKSKVRPSLTPNTFDNKNNCGLSPRNTFQRKSLGSYGSSHSIPSKISNQRPIKKNSLPASLQTSPTKQISPLLEQILQVNDLNNDENILSKMKEIIQHYSSIVDEKLVEEKKYESAVAVPPNDDGLDFTSAWVHGNGSLEGIQQHHTTRQKENCENKIFDEESSSECSKTGGLKTGPSPRKDSKAEGSMSKIPAPTFFRSQTTSDQQPFES</sequence>
<dbReference type="GO" id="GO:0005884">
    <property type="term" value="C:actin filament"/>
    <property type="evidence" value="ECO:0007669"/>
    <property type="project" value="TreeGrafter"/>
</dbReference>
<evidence type="ECO:0000256" key="4">
    <source>
        <dbReference type="SAM" id="MobiDB-lite"/>
    </source>
</evidence>
<dbReference type="GO" id="GO:0031110">
    <property type="term" value="P:regulation of microtubule polymerization or depolymerization"/>
    <property type="evidence" value="ECO:0007669"/>
    <property type="project" value="TreeGrafter"/>
</dbReference>
<accession>A0A7R9HB06</accession>
<dbReference type="SMART" id="SM00243">
    <property type="entry name" value="GAS2"/>
    <property type="match status" value="1"/>
</dbReference>
<dbReference type="GO" id="GO:0051764">
    <property type="term" value="P:actin crosslink formation"/>
    <property type="evidence" value="ECO:0007669"/>
    <property type="project" value="TreeGrafter"/>
</dbReference>
<dbReference type="GO" id="GO:0035371">
    <property type="term" value="C:microtubule plus-end"/>
    <property type="evidence" value="ECO:0007669"/>
    <property type="project" value="TreeGrafter"/>
</dbReference>
<gene>
    <name evidence="6" type="ORF">TPSB3V08_LOCUS9632</name>
</gene>
<dbReference type="AlphaFoldDB" id="A0A7R9HB06"/>
<proteinExistence type="predicted"/>
<evidence type="ECO:0000256" key="1">
    <source>
        <dbReference type="ARBA" id="ARBA00004245"/>
    </source>
</evidence>
<dbReference type="PANTHER" id="PTHR46756">
    <property type="entry name" value="TRANSGELIN"/>
    <property type="match status" value="1"/>
</dbReference>
<dbReference type="GO" id="GO:0008093">
    <property type="term" value="F:cytoskeletal anchor activity"/>
    <property type="evidence" value="ECO:0007669"/>
    <property type="project" value="TreeGrafter"/>
</dbReference>
<dbReference type="GO" id="GO:0008017">
    <property type="term" value="F:microtubule binding"/>
    <property type="evidence" value="ECO:0007669"/>
    <property type="project" value="InterPro"/>
</dbReference>
<feature type="domain" description="GAR" evidence="5">
    <location>
        <begin position="1"/>
        <end position="49"/>
    </location>
</feature>
<dbReference type="GO" id="GO:0051015">
    <property type="term" value="F:actin filament binding"/>
    <property type="evidence" value="ECO:0007669"/>
    <property type="project" value="TreeGrafter"/>
</dbReference>